<sequence>MRNDISDAPTTKSVTLRDEKGSHKMLDWDGVKTKANADGEFGIHARMWNSSLRISIGDQRTRIDIEGGTVKEIQPWHGGGPTDLAISAPQQDWDELLQAVPKPFYQDLYPASIHHGFEITGDRDNYCAYYPAIRRLIEILREVRNAEV</sequence>
<name>A0A381U0U4_9ZZZZ</name>
<evidence type="ECO:0000313" key="1">
    <source>
        <dbReference type="EMBL" id="SVA21704.1"/>
    </source>
</evidence>
<protein>
    <submittedName>
        <fullName evidence="1">Uncharacterized protein</fullName>
    </submittedName>
</protein>
<reference evidence="1" key="1">
    <citation type="submission" date="2018-05" db="EMBL/GenBank/DDBJ databases">
        <authorList>
            <person name="Lanie J.A."/>
            <person name="Ng W.-L."/>
            <person name="Kazmierczak K.M."/>
            <person name="Andrzejewski T.M."/>
            <person name="Davidsen T.M."/>
            <person name="Wayne K.J."/>
            <person name="Tettelin H."/>
            <person name="Glass J.I."/>
            <person name="Rusch D."/>
            <person name="Podicherti R."/>
            <person name="Tsui H.-C.T."/>
            <person name="Winkler M.E."/>
        </authorList>
    </citation>
    <scope>NUCLEOTIDE SEQUENCE</scope>
</reference>
<dbReference type="AlphaFoldDB" id="A0A381U0U4"/>
<proteinExistence type="predicted"/>
<accession>A0A381U0U4</accession>
<organism evidence="1">
    <name type="scientific">marine metagenome</name>
    <dbReference type="NCBI Taxonomy" id="408172"/>
    <lineage>
        <taxon>unclassified sequences</taxon>
        <taxon>metagenomes</taxon>
        <taxon>ecological metagenomes</taxon>
    </lineage>
</organism>
<gene>
    <name evidence="1" type="ORF">METZ01_LOCUS74558</name>
</gene>
<dbReference type="EMBL" id="UINC01005498">
    <property type="protein sequence ID" value="SVA21704.1"/>
    <property type="molecule type" value="Genomic_DNA"/>
</dbReference>